<evidence type="ECO:0000256" key="5">
    <source>
        <dbReference type="ARBA" id="ARBA00022527"/>
    </source>
</evidence>
<sequence>MARRPAVIANGARANNDAPPQSTLAAQIVHNQTRPQASSEPHGETANIRDLLQDFLHNEATVQETDVNVNAQLVKVLVQAVLARLTAGVLFENDDVLLSLASDSMAVIQATVKRQPEVLLVQLSPNEPPLLLSLLATLLALGGRPKSEDMTIRRLLETSLASLSTSVTIWRYARTLGEVIQDSVDDLISALEAMPSSRTLLNCSLPPGRSVSKLWTQAENSIAMPQGHTTSITSPTQAFVVALHVSQVSGLSSAWQQDASVRLQRVAAGIKGALETVGLWESSVEQLIQLPRSWSLLASLLQDVADTGPSMTTQRALARAALATLRTSSEKSRDCMLPALSALAVDDVWSSLDEDLKIAATTWFTRFVSADELPEVVCAMRDSLLQDSAMTDSELQPVFAELSVSLSLRSRGKRPRKRRRISVEEPETRQSALLHQTTKLLTGVENADISAMPLVGHSVYATLSEEDKCAAWKCLHELAEHGLTTATATVTRLIAVPELQNSKRPRILSMLAVRACVQRNDTRELTSLATSEFGKHCLASLHSSIRELRMAAAESLPAFLRHNLPEEIRMSNRQVALEYLRTLSDRDIASEQETLIAAWGQVAVSCGDRELNLVLLRLVEYLGHPNPLVLGYAFSEIDAIAHAKSKTVLDLFQPFWRSIAVSVVQDLVAKPQKAQQLCELLNMDVSAFLLLTQRETLPSLVLTKKKDIIQRIANARANGSTIRDVCVQPRTNLASIITLLLVQAPVTDAEEAAFSCLVEVDPAFNNTDMNGLVKLDSVLVACEMLKHCGEEAENRKSRAYAAFQTVANINERTPGQRKMNSKRALASFLERHILGILTHFSMILEGGIGAEPTSEKTRCLKAMIEMFELTKGHLSVALPQIRACLTSALEMPETCEIAFSAWLALVPVLEAEDIVNIVDETFVIIVRHWAAVSPELQHKTYDMIANLIKKHNQLLHENILTLPSLGGITLLGKFAAEFERLKGQESVSSQFRAFARRLRVDGDTLVVQALTELVIFLEAQQGFVYDTAASGNPSPVLSELLSALLDVTVKYSNTNAKAAELCGKALGIIGCLDPNQVEAKRNKRQLLVLSNFSRPDEVVDWIMFLFEHILVKSFKSVTNTRQQGFLAFVIQELLSFCDLEGASMLRPRGSQAPDSLKRWNELPEHIRATLTPLLSSRYVMTSNSVGAPNRAYPSFSVEASHTQWLRMITHDLLFKAKGDTPKVLFPLLARTIRGHDIAIARFIFPYAVLNVVVGGTVPEVKGLTDEFLTILQTSPHGAAQQETVRSCSENVFVVLDYMSTWLTEKRKDLSESRAVAYKTGVSPNDFDEAESMGQIDTVEAFLASIPAKVIAQQAVECRSYSRALFHWEQHIRAKRSLIPGPRLSEEGTDLYSKLQDIYSQIDEPDGLEGIAAHLTIISDEQQAINHAKAGRWTAAQAWYELQLTESPGDTYLQHDVLNCLRETGQYAPLLRYANGFLDAAQDEPPDEATSQISILPLAAEASWMTDNLTGLESRLKLFQPDPSHDFNVGIARILLYAEKGSEEHFVKELTSLRKAVTDGLSMAGTDSLQACHNEIMKLHVLHELEVLMRVDQEQVSQLLNILDKRLAVIGSYIQDKQYVLGVRRATIRVRADNPFTMPQYGSLWLTTARLARQTKNTSSAYKAVLKALECGEQGSKLEEARLLWHEGHQRQAIQALDAAIISGVFESGDEDIGSLPVTDPTAGQKQNMLAGKASLLLAKWLDASGQSQTKDMTDRYRTAAQRYQRWEKGHYYLGKHYSKLLDAQKALPKEKRSQAFLTGEMTKLVIDNSLRSIPFGNKYWHETIPRILTLWLELGQDSVKKDPREDQAIFERRSKALAMCNKQLQKYFERVPPYVFYHALPQLISRITHPHPEVWKQLRNILARIAAAHPSQALWSMLPVVKATDKVRVERGTEVLNILRDPKSKLKSDTTGIDLRTMIQQGQRLTDGLLLAAEHPIEGRSSHVSLTKDLKFNMKLAPSNLVVPVEATLMASAPATATSETIRRHKAFTSDKVTIQSFTDDVLVLQSLQRPKKINMRGSDGKLYGILCKPKDDLRKDQRLMEFNGIINRALKRNTESAKRRLYIKTYAVTPLSEESGTLEWVEGIKPMRDILLNIYSRKGIRPNYTDIKKSLDDASSAPENADLFRTKVLSLFPASLHEWFTETYPEPEIWFNARLRYARTAAVMSMVGHVLGLGDRHGENILLEEGTGGVFHVDFNCLFDKGLTFEKPEMVPFRLTHNMVDAMGPYGYEGPFRKSSELTLGLLRQEKDTLMTVLETFLYDPTTDFVNTKKKRSTTPGVPETPTEILESVATKLKGLLRGETVPLSVEGYVDALVQEATSDFRLASMYIGWCSFL</sequence>
<keyword evidence="12" id="KW-0539">Nucleus</keyword>
<dbReference type="SMART" id="SM00146">
    <property type="entry name" value="PI3Kc"/>
    <property type="match status" value="1"/>
</dbReference>
<dbReference type="GO" id="GO:0000077">
    <property type="term" value="P:DNA damage checkpoint signaling"/>
    <property type="evidence" value="ECO:0007669"/>
    <property type="project" value="TreeGrafter"/>
</dbReference>
<evidence type="ECO:0000259" key="18">
    <source>
        <dbReference type="PROSITE" id="PS51189"/>
    </source>
</evidence>
<dbReference type="PANTHER" id="PTHR11139:SF125">
    <property type="entry name" value="SERINE_THREONINE-PROTEIN KINASE MEC1"/>
    <property type="match status" value="1"/>
</dbReference>
<evidence type="ECO:0000259" key="19">
    <source>
        <dbReference type="PROSITE" id="PS51190"/>
    </source>
</evidence>
<evidence type="ECO:0000256" key="14">
    <source>
        <dbReference type="ARBA" id="ARBA00047899"/>
    </source>
</evidence>
<evidence type="ECO:0000259" key="17">
    <source>
        <dbReference type="PROSITE" id="PS50290"/>
    </source>
</evidence>
<dbReference type="FunFam" id="1.10.1070.11:FF:000031">
    <property type="entry name" value="Phosphatidyl inositol 3-kinase"/>
    <property type="match status" value="1"/>
</dbReference>
<dbReference type="InterPro" id="IPR050517">
    <property type="entry name" value="DDR_Repair_Kinase"/>
</dbReference>
<feature type="domain" description="FAT" evidence="18">
    <location>
        <begin position="1349"/>
        <end position="1923"/>
    </location>
</feature>
<dbReference type="GO" id="GO:0005634">
    <property type="term" value="C:nucleus"/>
    <property type="evidence" value="ECO:0007669"/>
    <property type="project" value="UniProtKB-SubCell"/>
</dbReference>
<evidence type="ECO:0000256" key="16">
    <source>
        <dbReference type="SAM" id="MobiDB-lite"/>
    </source>
</evidence>
<dbReference type="Pfam" id="PF23593">
    <property type="entry name" value="HEAT_ATR"/>
    <property type="match status" value="1"/>
</dbReference>
<comment type="catalytic activity">
    <reaction evidence="15">
        <text>L-seryl-[protein] + ATP = O-phospho-L-seryl-[protein] + ADP + H(+)</text>
        <dbReference type="Rhea" id="RHEA:17989"/>
        <dbReference type="Rhea" id="RHEA-COMP:9863"/>
        <dbReference type="Rhea" id="RHEA-COMP:11604"/>
        <dbReference type="ChEBI" id="CHEBI:15378"/>
        <dbReference type="ChEBI" id="CHEBI:29999"/>
        <dbReference type="ChEBI" id="CHEBI:30616"/>
        <dbReference type="ChEBI" id="CHEBI:83421"/>
        <dbReference type="ChEBI" id="CHEBI:456216"/>
        <dbReference type="EC" id="2.7.11.1"/>
    </reaction>
</comment>
<dbReference type="Gene3D" id="3.30.1010.10">
    <property type="entry name" value="Phosphatidylinositol 3-kinase Catalytic Subunit, Chain A, domain 4"/>
    <property type="match status" value="1"/>
</dbReference>
<evidence type="ECO:0000256" key="12">
    <source>
        <dbReference type="ARBA" id="ARBA00023242"/>
    </source>
</evidence>
<protein>
    <recommendedName>
        <fullName evidence="4">non-specific serine/threonine protein kinase</fullName>
        <ecNumber evidence="4">2.7.11.1</ecNumber>
    </recommendedName>
</protein>
<dbReference type="GO" id="GO:0005524">
    <property type="term" value="F:ATP binding"/>
    <property type="evidence" value="ECO:0007669"/>
    <property type="project" value="UniProtKB-KW"/>
</dbReference>
<keyword evidence="11" id="KW-0234">DNA repair</keyword>
<dbReference type="SMART" id="SM00802">
    <property type="entry name" value="UME"/>
    <property type="match status" value="1"/>
</dbReference>
<dbReference type="InterPro" id="IPR012993">
    <property type="entry name" value="UME"/>
</dbReference>
<keyword evidence="8" id="KW-0227">DNA damage</keyword>
<evidence type="ECO:0000256" key="9">
    <source>
        <dbReference type="ARBA" id="ARBA00022777"/>
    </source>
</evidence>
<comment type="catalytic activity">
    <reaction evidence="14">
        <text>L-threonyl-[protein] + ATP = O-phospho-L-threonyl-[protein] + ADP + H(+)</text>
        <dbReference type="Rhea" id="RHEA:46608"/>
        <dbReference type="Rhea" id="RHEA-COMP:11060"/>
        <dbReference type="Rhea" id="RHEA-COMP:11605"/>
        <dbReference type="ChEBI" id="CHEBI:15378"/>
        <dbReference type="ChEBI" id="CHEBI:30013"/>
        <dbReference type="ChEBI" id="CHEBI:30616"/>
        <dbReference type="ChEBI" id="CHEBI:61977"/>
        <dbReference type="ChEBI" id="CHEBI:456216"/>
        <dbReference type="EC" id="2.7.11.1"/>
    </reaction>
</comment>
<keyword evidence="5" id="KW-0723">Serine/threonine-protein kinase</keyword>
<feature type="region of interest" description="Disordered" evidence="16">
    <location>
        <begin position="1"/>
        <end position="20"/>
    </location>
</feature>
<dbReference type="InterPro" id="IPR014009">
    <property type="entry name" value="PIK_FAT"/>
</dbReference>
<dbReference type="InterPro" id="IPR036940">
    <property type="entry name" value="PI3/4_kinase_cat_sf"/>
</dbReference>
<keyword evidence="21" id="KW-1185">Reference proteome</keyword>
<dbReference type="SUPFAM" id="SSF48371">
    <property type="entry name" value="ARM repeat"/>
    <property type="match status" value="1"/>
</dbReference>
<evidence type="ECO:0000256" key="6">
    <source>
        <dbReference type="ARBA" id="ARBA00022679"/>
    </source>
</evidence>
<dbReference type="InterPro" id="IPR016024">
    <property type="entry name" value="ARM-type_fold"/>
</dbReference>
<dbReference type="Pfam" id="PF25030">
    <property type="entry name" value="M-HEAT_ATR"/>
    <property type="match status" value="1"/>
</dbReference>
<dbReference type="Pfam" id="PF02260">
    <property type="entry name" value="FATC"/>
    <property type="match status" value="1"/>
</dbReference>
<dbReference type="InterPro" id="IPR003151">
    <property type="entry name" value="PIK-rel_kinase_FAT"/>
</dbReference>
<dbReference type="Proteomes" id="UP000033647">
    <property type="component" value="Unassembled WGS sequence"/>
</dbReference>
<evidence type="ECO:0000256" key="2">
    <source>
        <dbReference type="ARBA" id="ARBA00010769"/>
    </source>
</evidence>
<evidence type="ECO:0000256" key="3">
    <source>
        <dbReference type="ARBA" id="ARBA00011370"/>
    </source>
</evidence>
<comment type="subunit">
    <text evidence="3">Associates with DNA double-strand breaks.</text>
</comment>
<dbReference type="InterPro" id="IPR056802">
    <property type="entry name" value="ATR-like_M-HEAT"/>
</dbReference>
<comment type="similarity">
    <text evidence="2">Belongs to the PI3/PI4-kinase family. ATM subfamily.</text>
</comment>
<evidence type="ECO:0000256" key="15">
    <source>
        <dbReference type="ARBA" id="ARBA00048679"/>
    </source>
</evidence>
<accession>A0A0F4H230</accession>
<dbReference type="Pfam" id="PF02259">
    <property type="entry name" value="FAT"/>
    <property type="match status" value="1"/>
</dbReference>
<dbReference type="PROSITE" id="PS00916">
    <property type="entry name" value="PI3_4_KINASE_2"/>
    <property type="match status" value="1"/>
</dbReference>
<proteinExistence type="inferred from homology"/>
<dbReference type="OrthoDB" id="381190at2759"/>
<comment type="function">
    <text evidence="13">Serine/threonine protein kinase which activates checkpoint signaling upon genotoxic stresses such as ionizing radiation (IR), ultraviolet light (UV), or DNA replication stalling, thereby acting as a DNA damage sensor. Recognizes the substrate consensus sequence [ST]-Q. Phosphorylates histone H2A to form H2AS128ph (gamma-H2A) at sites of DNA damage, involved in the regulation of DNA damage response mechanism. Required for the control of telomere length and genome stability.</text>
</comment>
<keyword evidence="9 20" id="KW-0418">Kinase</keyword>
<evidence type="ECO:0000313" key="20">
    <source>
        <dbReference type="EMBL" id="KJY02576.1"/>
    </source>
</evidence>
<dbReference type="CDD" id="cd00892">
    <property type="entry name" value="PIKKc_ATR"/>
    <property type="match status" value="1"/>
</dbReference>
<dbReference type="SUPFAM" id="SSF56112">
    <property type="entry name" value="Protein kinase-like (PK-like)"/>
    <property type="match status" value="1"/>
</dbReference>
<keyword evidence="10" id="KW-0067">ATP-binding</keyword>
<evidence type="ECO:0000256" key="13">
    <source>
        <dbReference type="ARBA" id="ARBA00025079"/>
    </source>
</evidence>
<evidence type="ECO:0000256" key="8">
    <source>
        <dbReference type="ARBA" id="ARBA00022763"/>
    </source>
</evidence>
<name>A0A0F4H230_9PEZI</name>
<dbReference type="InterPro" id="IPR000403">
    <property type="entry name" value="PI3/4_kinase_cat_dom"/>
</dbReference>
<dbReference type="PROSITE" id="PS50290">
    <property type="entry name" value="PI3_4_KINASE_3"/>
    <property type="match status" value="1"/>
</dbReference>
<dbReference type="PROSITE" id="PS51189">
    <property type="entry name" value="FAT"/>
    <property type="match status" value="1"/>
</dbReference>
<dbReference type="GO" id="GO:0004674">
    <property type="term" value="F:protein serine/threonine kinase activity"/>
    <property type="evidence" value="ECO:0007669"/>
    <property type="project" value="UniProtKB-KW"/>
</dbReference>
<comment type="caution">
    <text evidence="20">The sequence shown here is derived from an EMBL/GenBank/DDBJ whole genome shotgun (WGS) entry which is preliminary data.</text>
</comment>
<dbReference type="EC" id="2.7.11.1" evidence="4"/>
<dbReference type="Gene3D" id="1.10.1070.11">
    <property type="entry name" value="Phosphatidylinositol 3-/4-kinase, catalytic domain"/>
    <property type="match status" value="1"/>
</dbReference>
<feature type="domain" description="FATC" evidence="19">
    <location>
        <begin position="2343"/>
        <end position="2375"/>
    </location>
</feature>
<gene>
    <name evidence="20" type="ORF">TI39_contig41g00002</name>
</gene>
<dbReference type="GO" id="GO:0005694">
    <property type="term" value="C:chromosome"/>
    <property type="evidence" value="ECO:0007669"/>
    <property type="project" value="TreeGrafter"/>
</dbReference>
<dbReference type="InterPro" id="IPR011009">
    <property type="entry name" value="Kinase-like_dom_sf"/>
</dbReference>
<evidence type="ECO:0000256" key="11">
    <source>
        <dbReference type="ARBA" id="ARBA00023204"/>
    </source>
</evidence>
<keyword evidence="6" id="KW-0808">Transferase</keyword>
<dbReference type="PANTHER" id="PTHR11139">
    <property type="entry name" value="ATAXIA TELANGIECTASIA MUTATED ATM -RELATED"/>
    <property type="match status" value="1"/>
</dbReference>
<dbReference type="PROSITE" id="PS51190">
    <property type="entry name" value="FATC"/>
    <property type="match status" value="1"/>
</dbReference>
<evidence type="ECO:0000256" key="7">
    <source>
        <dbReference type="ARBA" id="ARBA00022741"/>
    </source>
</evidence>
<evidence type="ECO:0000256" key="1">
    <source>
        <dbReference type="ARBA" id="ARBA00004123"/>
    </source>
</evidence>
<dbReference type="InterPro" id="IPR057564">
    <property type="entry name" value="HEAT_ATR"/>
</dbReference>
<dbReference type="SMART" id="SM01343">
    <property type="entry name" value="FATC"/>
    <property type="match status" value="1"/>
</dbReference>
<dbReference type="Pfam" id="PF00454">
    <property type="entry name" value="PI3_PI4_kinase"/>
    <property type="match status" value="1"/>
</dbReference>
<dbReference type="STRING" id="1047168.A0A0F4H230"/>
<feature type="domain" description="PI3K/PI4K catalytic" evidence="17">
    <location>
        <begin position="2038"/>
        <end position="2342"/>
    </location>
</feature>
<reference evidence="20 21" key="1">
    <citation type="submission" date="2015-03" db="EMBL/GenBank/DDBJ databases">
        <title>RNA-seq based gene annotation and comparative genomics of four Zymoseptoria species reveal species-specific pathogenicity related genes and transposable element activity.</title>
        <authorList>
            <person name="Grandaubert J."/>
            <person name="Bhattacharyya A."/>
            <person name="Stukenbrock E.H."/>
        </authorList>
    </citation>
    <scope>NUCLEOTIDE SEQUENCE [LARGE SCALE GENOMIC DNA]</scope>
    <source>
        <strain evidence="20 21">Zb18110</strain>
    </source>
</reference>
<dbReference type="Pfam" id="PF08064">
    <property type="entry name" value="UME"/>
    <property type="match status" value="1"/>
</dbReference>
<dbReference type="GO" id="GO:0006281">
    <property type="term" value="P:DNA repair"/>
    <property type="evidence" value="ECO:0007669"/>
    <property type="project" value="UniProtKB-KW"/>
</dbReference>
<evidence type="ECO:0000313" key="21">
    <source>
        <dbReference type="Proteomes" id="UP000033647"/>
    </source>
</evidence>
<comment type="subcellular location">
    <subcellularLocation>
        <location evidence="1">Nucleus</location>
    </subcellularLocation>
</comment>
<keyword evidence="7" id="KW-0547">Nucleotide-binding</keyword>
<organism evidence="20 21">
    <name type="scientific">Zymoseptoria brevis</name>
    <dbReference type="NCBI Taxonomy" id="1047168"/>
    <lineage>
        <taxon>Eukaryota</taxon>
        <taxon>Fungi</taxon>
        <taxon>Dikarya</taxon>
        <taxon>Ascomycota</taxon>
        <taxon>Pezizomycotina</taxon>
        <taxon>Dothideomycetes</taxon>
        <taxon>Dothideomycetidae</taxon>
        <taxon>Mycosphaerellales</taxon>
        <taxon>Mycosphaerellaceae</taxon>
        <taxon>Zymoseptoria</taxon>
    </lineage>
</organism>
<dbReference type="InterPro" id="IPR003152">
    <property type="entry name" value="FATC_dom"/>
</dbReference>
<dbReference type="GO" id="GO:0000723">
    <property type="term" value="P:telomere maintenance"/>
    <property type="evidence" value="ECO:0007669"/>
    <property type="project" value="TreeGrafter"/>
</dbReference>
<evidence type="ECO:0000256" key="4">
    <source>
        <dbReference type="ARBA" id="ARBA00012513"/>
    </source>
</evidence>
<evidence type="ECO:0000256" key="10">
    <source>
        <dbReference type="ARBA" id="ARBA00022840"/>
    </source>
</evidence>
<dbReference type="InterPro" id="IPR018936">
    <property type="entry name" value="PI3/4_kinase_CS"/>
</dbReference>
<dbReference type="EMBL" id="LAFY01000038">
    <property type="protein sequence ID" value="KJY02576.1"/>
    <property type="molecule type" value="Genomic_DNA"/>
</dbReference>